<feature type="compositionally biased region" description="Basic and acidic residues" evidence="1">
    <location>
        <begin position="345"/>
        <end position="357"/>
    </location>
</feature>
<proteinExistence type="predicted"/>
<feature type="compositionally biased region" description="Polar residues" evidence="1">
    <location>
        <begin position="174"/>
        <end position="185"/>
    </location>
</feature>
<dbReference type="Gene3D" id="1.10.510.10">
    <property type="entry name" value="Transferase(Phosphotransferase) domain 1"/>
    <property type="match status" value="1"/>
</dbReference>
<name>A0A8D1IVU2_PIG</name>
<dbReference type="AlphaFoldDB" id="A0A8D1IVU2"/>
<protein>
    <submittedName>
        <fullName evidence="2">Uncharacterized protein</fullName>
    </submittedName>
</protein>
<feature type="region of interest" description="Disordered" evidence="1">
    <location>
        <begin position="336"/>
        <end position="364"/>
    </location>
</feature>
<accession>A0A8D1IVU2</accession>
<dbReference type="SUPFAM" id="SSF56112">
    <property type="entry name" value="Protein kinase-like (PK-like)"/>
    <property type="match status" value="1"/>
</dbReference>
<dbReference type="Proteomes" id="UP000694728">
    <property type="component" value="Unplaced"/>
</dbReference>
<evidence type="ECO:0000256" key="1">
    <source>
        <dbReference type="SAM" id="MobiDB-lite"/>
    </source>
</evidence>
<sequence>QTYREKERGLKSIKALQTQSAQLFTPPEKIGPIIFGYLFLGPDLRHMEVPSLGVNLGGVYAETEVNDPEHLTAASSACPSPAWATSSGGSHLKPTRLWLVCHLQQGGSELSRKNPGQLEELQITAHHRRIWKKPCYLERERQIPYDINNSQVTLLEAGEETTRGWGASGGLSEDQISPTTFSSSPAWEAPRTPKKSSLNSSKDVWALGCSSSSPSADAAPASNLHPAKILLCSALSKSVTISGRYHKPLQKAVWQGLKKLSIWVPAEEEWVKNHCIIHNSQMLERTSQTRMRAQRSHARGTTRCATSQMSDTQKRQSDGDEKGWKDFSKTMFTIKKKTPQSTHPGADRHGSLLEVRKTKQTPKNKPTLTCTSGIYLILFSEAKRKCQA</sequence>
<feature type="region of interest" description="Disordered" evidence="1">
    <location>
        <begin position="292"/>
        <end position="324"/>
    </location>
</feature>
<feature type="compositionally biased region" description="Basic and acidic residues" evidence="1">
    <location>
        <begin position="312"/>
        <end position="324"/>
    </location>
</feature>
<dbReference type="InterPro" id="IPR011009">
    <property type="entry name" value="Kinase-like_dom_sf"/>
</dbReference>
<reference evidence="2" key="1">
    <citation type="submission" date="2025-08" db="UniProtKB">
        <authorList>
            <consortium name="Ensembl"/>
        </authorList>
    </citation>
    <scope>IDENTIFICATION</scope>
</reference>
<evidence type="ECO:0000313" key="2">
    <source>
        <dbReference type="Ensembl" id="ENSSSCP00045038705.1"/>
    </source>
</evidence>
<evidence type="ECO:0000313" key="3">
    <source>
        <dbReference type="Proteomes" id="UP000694728"/>
    </source>
</evidence>
<feature type="region of interest" description="Disordered" evidence="1">
    <location>
        <begin position="163"/>
        <end position="199"/>
    </location>
</feature>
<dbReference type="Ensembl" id="ENSSSCT00045055505.1">
    <property type="protein sequence ID" value="ENSSSCP00045038705.1"/>
    <property type="gene ID" value="ENSSSCG00045032043.1"/>
</dbReference>
<organism evidence="2 3">
    <name type="scientific">Sus scrofa</name>
    <name type="common">Pig</name>
    <dbReference type="NCBI Taxonomy" id="9823"/>
    <lineage>
        <taxon>Eukaryota</taxon>
        <taxon>Metazoa</taxon>
        <taxon>Chordata</taxon>
        <taxon>Craniata</taxon>
        <taxon>Vertebrata</taxon>
        <taxon>Euteleostomi</taxon>
        <taxon>Mammalia</taxon>
        <taxon>Eutheria</taxon>
        <taxon>Laurasiatheria</taxon>
        <taxon>Artiodactyla</taxon>
        <taxon>Suina</taxon>
        <taxon>Suidae</taxon>
        <taxon>Sus</taxon>
    </lineage>
</organism>